<reference evidence="9" key="1">
    <citation type="submission" date="2025-08" db="UniProtKB">
        <authorList>
            <consortium name="RefSeq"/>
        </authorList>
    </citation>
    <scope>IDENTIFICATION</scope>
    <source>
        <tissue evidence="9">Stem</tissue>
    </source>
</reference>
<comment type="function">
    <text evidence="6">Catalyzes the synthesis of activated sulfate.</text>
</comment>
<dbReference type="Pfam" id="PF01583">
    <property type="entry name" value="APS_kinase"/>
    <property type="match status" value="1"/>
</dbReference>
<evidence type="ECO:0000256" key="1">
    <source>
        <dbReference type="ARBA" id="ARBA00012121"/>
    </source>
</evidence>
<dbReference type="NCBIfam" id="NF003013">
    <property type="entry name" value="PRK03846.1"/>
    <property type="match status" value="1"/>
</dbReference>
<dbReference type="Proteomes" id="UP001652600">
    <property type="component" value="Chromosome 7"/>
</dbReference>
<dbReference type="GeneID" id="127150345"/>
<evidence type="ECO:0000256" key="2">
    <source>
        <dbReference type="ARBA" id="ARBA00022679"/>
    </source>
</evidence>
<keyword evidence="2 6" id="KW-0808">Transferase</keyword>
<dbReference type="InterPro" id="IPR059117">
    <property type="entry name" value="APS_kinase_dom"/>
</dbReference>
<dbReference type="SUPFAM" id="SSF52540">
    <property type="entry name" value="P-loop containing nucleoside triphosphate hydrolases"/>
    <property type="match status" value="1"/>
</dbReference>
<proteinExistence type="inferred from homology"/>
<feature type="domain" description="APS kinase" evidence="7">
    <location>
        <begin position="125"/>
        <end position="244"/>
    </location>
</feature>
<organism evidence="8 9">
    <name type="scientific">Cucumis melo</name>
    <name type="common">Muskmelon</name>
    <dbReference type="NCBI Taxonomy" id="3656"/>
    <lineage>
        <taxon>Eukaryota</taxon>
        <taxon>Viridiplantae</taxon>
        <taxon>Streptophyta</taxon>
        <taxon>Embryophyta</taxon>
        <taxon>Tracheophyta</taxon>
        <taxon>Spermatophyta</taxon>
        <taxon>Magnoliopsida</taxon>
        <taxon>eudicotyledons</taxon>
        <taxon>Gunneridae</taxon>
        <taxon>Pentapetalae</taxon>
        <taxon>rosids</taxon>
        <taxon>fabids</taxon>
        <taxon>Cucurbitales</taxon>
        <taxon>Cucurbitaceae</taxon>
        <taxon>Benincaseae</taxon>
        <taxon>Cucumis</taxon>
    </lineage>
</organism>
<evidence type="ECO:0000256" key="5">
    <source>
        <dbReference type="ARBA" id="ARBA00022840"/>
    </source>
</evidence>
<keyword evidence="3 6" id="KW-0547">Nucleotide-binding</keyword>
<dbReference type="EC" id="2.7.1.25" evidence="1 6"/>
<evidence type="ECO:0000259" key="7">
    <source>
        <dbReference type="Pfam" id="PF01583"/>
    </source>
</evidence>
<accession>A0ABM3L1Q9</accession>
<comment type="catalytic activity">
    <reaction evidence="6">
        <text>adenosine 5'-phosphosulfate + ATP = 3'-phosphoadenylyl sulfate + ADP + H(+)</text>
        <dbReference type="Rhea" id="RHEA:24152"/>
        <dbReference type="ChEBI" id="CHEBI:15378"/>
        <dbReference type="ChEBI" id="CHEBI:30616"/>
        <dbReference type="ChEBI" id="CHEBI:58243"/>
        <dbReference type="ChEBI" id="CHEBI:58339"/>
        <dbReference type="ChEBI" id="CHEBI:456216"/>
        <dbReference type="EC" id="2.7.1.25"/>
    </reaction>
</comment>
<evidence type="ECO:0000256" key="6">
    <source>
        <dbReference type="RuleBase" id="RU004347"/>
    </source>
</evidence>
<evidence type="ECO:0000256" key="4">
    <source>
        <dbReference type="ARBA" id="ARBA00022777"/>
    </source>
</evidence>
<sequence>MTKTTVLLSALCSFSLEHGEFLLRHDPKNDAVEEQVEIWTDFDFLSEFGSSKTVVDDAEFPVFFGVPAVKIEFRKLEKLPPGEIGRITFFKLLFWLRGLAIVYIFCFNKGSVTLSLGNLIMNRDRGKSTVACALSQSLYKIGKLAYILDGDNVRHDLNRDLGFKAEDRAENIRRVGEVAKLFANAGVICIASVISPYRRDRDARRAILSDGYFIEVFMDVPLEVCEARDAKGLYKLAWARKIKGHCNLLSSSLDLLDDLFKLL</sequence>
<keyword evidence="5 6" id="KW-0067">ATP-binding</keyword>
<dbReference type="PANTHER" id="PTHR11055">
    <property type="entry name" value="BIFUNCTIONAL 3'-PHOSPHOADENOSINE 5'-PHOSPHOSULFATE SYNTHASE"/>
    <property type="match status" value="1"/>
</dbReference>
<keyword evidence="4 6" id="KW-0418">Kinase</keyword>
<comment type="pathway">
    <text evidence="6">Sulfur metabolism; hydrogen sulfide biosynthesis; sulfite from sulfate: step 2/3.</text>
</comment>
<dbReference type="InterPro" id="IPR027417">
    <property type="entry name" value="P-loop_NTPase"/>
</dbReference>
<dbReference type="PANTHER" id="PTHR11055:SF74">
    <property type="entry name" value="ADENYLYL-SULFATE KINASE"/>
    <property type="match status" value="1"/>
</dbReference>
<name>A0ABM3L1Q9_CUCME</name>
<evidence type="ECO:0000313" key="8">
    <source>
        <dbReference type="Proteomes" id="UP001652600"/>
    </source>
</evidence>
<evidence type="ECO:0000256" key="3">
    <source>
        <dbReference type="ARBA" id="ARBA00022741"/>
    </source>
</evidence>
<dbReference type="CDD" id="cd02027">
    <property type="entry name" value="APSK"/>
    <property type="match status" value="1"/>
</dbReference>
<dbReference type="RefSeq" id="XP_050943960.1">
    <property type="nucleotide sequence ID" value="XM_051088003.1"/>
</dbReference>
<dbReference type="InterPro" id="IPR002891">
    <property type="entry name" value="APS"/>
</dbReference>
<protein>
    <recommendedName>
        <fullName evidence="1 6">Adenylyl-sulfate kinase</fullName>
        <ecNumber evidence="1 6">2.7.1.25</ecNumber>
    </recommendedName>
</protein>
<comment type="similarity">
    <text evidence="6">Belongs to the APS kinase family.</text>
</comment>
<evidence type="ECO:0000313" key="9">
    <source>
        <dbReference type="RefSeq" id="XP_050943960.1"/>
    </source>
</evidence>
<dbReference type="Gene3D" id="3.40.50.300">
    <property type="entry name" value="P-loop containing nucleotide triphosphate hydrolases"/>
    <property type="match status" value="1"/>
</dbReference>
<keyword evidence="8" id="KW-1185">Reference proteome</keyword>
<gene>
    <name evidence="9" type="primary">LOC127150345</name>
</gene>
<dbReference type="NCBIfam" id="TIGR00455">
    <property type="entry name" value="apsK"/>
    <property type="match status" value="1"/>
</dbReference>